<gene>
    <name evidence="9" type="ORF">SAMN05216578_10536</name>
</gene>
<dbReference type="InterPro" id="IPR003423">
    <property type="entry name" value="OMP_efflux"/>
</dbReference>
<evidence type="ECO:0000256" key="7">
    <source>
        <dbReference type="RuleBase" id="RU362097"/>
    </source>
</evidence>
<evidence type="ECO:0000256" key="8">
    <source>
        <dbReference type="SAM" id="MobiDB-lite"/>
    </source>
</evidence>
<evidence type="ECO:0000256" key="5">
    <source>
        <dbReference type="ARBA" id="ARBA00023237"/>
    </source>
</evidence>
<keyword evidence="7" id="KW-0472">Membrane</keyword>
<keyword evidence="7" id="KW-0732">Signal</keyword>
<dbReference type="OrthoDB" id="9770517at2"/>
<dbReference type="PANTHER" id="PTHR30203">
    <property type="entry name" value="OUTER MEMBRANE CATION EFFLUX PROTEIN"/>
    <property type="match status" value="1"/>
</dbReference>
<dbReference type="EMBL" id="FOYD01000005">
    <property type="protein sequence ID" value="SFQ82434.1"/>
    <property type="molecule type" value="Genomic_DNA"/>
</dbReference>
<keyword evidence="4 7" id="KW-0564">Palmitate</keyword>
<feature type="region of interest" description="Disordered" evidence="8">
    <location>
        <begin position="475"/>
        <end position="494"/>
    </location>
</feature>
<keyword evidence="3 7" id="KW-0812">Transmembrane</keyword>
<dbReference type="AlphaFoldDB" id="A0A1I6BNH8"/>
<evidence type="ECO:0000313" key="9">
    <source>
        <dbReference type="EMBL" id="SFQ82434.1"/>
    </source>
</evidence>
<comment type="similarity">
    <text evidence="1 7">Belongs to the outer membrane factor (OMF) (TC 1.B.17) family.</text>
</comment>
<dbReference type="GO" id="GO:0009279">
    <property type="term" value="C:cell outer membrane"/>
    <property type="evidence" value="ECO:0007669"/>
    <property type="project" value="UniProtKB-SubCell"/>
</dbReference>
<protein>
    <submittedName>
        <fullName evidence="9">Efflux transporter, outer membrane factor (OMF) lipoprotein, NodT family</fullName>
    </submittedName>
</protein>
<dbReference type="Pfam" id="PF02321">
    <property type="entry name" value="OEP"/>
    <property type="match status" value="2"/>
</dbReference>
<feature type="chain" id="PRO_5017105529" evidence="7">
    <location>
        <begin position="30"/>
        <end position="494"/>
    </location>
</feature>
<dbReference type="STRING" id="1002526.SAMN05216578_10536"/>
<dbReference type="Gene3D" id="1.20.1600.10">
    <property type="entry name" value="Outer membrane efflux proteins (OEP)"/>
    <property type="match status" value="1"/>
</dbReference>
<keyword evidence="5" id="KW-0998">Cell outer membrane</keyword>
<evidence type="ECO:0000256" key="4">
    <source>
        <dbReference type="ARBA" id="ARBA00023139"/>
    </source>
</evidence>
<reference evidence="9 10" key="1">
    <citation type="submission" date="2016-10" db="EMBL/GenBank/DDBJ databases">
        <authorList>
            <person name="de Groot N.N."/>
        </authorList>
    </citation>
    <scope>NUCLEOTIDE SEQUENCE [LARGE SCALE GENOMIC DNA]</scope>
    <source>
        <strain evidence="9 10">JCM 18415</strain>
    </source>
</reference>
<dbReference type="Proteomes" id="UP000242815">
    <property type="component" value="Unassembled WGS sequence"/>
</dbReference>
<evidence type="ECO:0000313" key="10">
    <source>
        <dbReference type="Proteomes" id="UP000242815"/>
    </source>
</evidence>
<dbReference type="NCBIfam" id="TIGR01845">
    <property type="entry name" value="outer_NodT"/>
    <property type="match status" value="1"/>
</dbReference>
<name>A0A1I6BNH8_9GAMM</name>
<evidence type="ECO:0000256" key="6">
    <source>
        <dbReference type="ARBA" id="ARBA00023288"/>
    </source>
</evidence>
<sequence>MNFSFFPGWPGALLLLTLTLLGACSVAPPAEPQLPFDLPDRFDSSLVEPFQPTERWWTEFEDPLLESFVDSALVRNPGVAQALARASVAEARVRLNRGERLPQAGIGFTSARQRQNMGSMAGPLGEFVDDELSFISNNHNASLDVSWELDLWGRLAAASSAAQAEFLASAEQLRGARQSVAAQVVQLYYDVVHARAQEELSARTVDTLAEMARQISNRVDVGIASPADAMLAEANLGSARAGLEQRREALARIRRQLDVLLGYYPSGALTTAEVLPEVPARPAAGVPAELLERRPDVRAAELALRAAGYQLGAAERSFLPSLALTGSAGYSSDQLSGLFDSSNLVWSIAGQLMQPIFQGGRLVAQVDIAEGQQSEALHSYVETALNALAEVESLLAVDDLLARREDSLDASATAAEEAVRVSYNRYQQGIDPFLNVLESQQRALDGRSAYISARHARIENRISLHLALGGGFEPRIEAAEPAPQDTPVRTADRP</sequence>
<feature type="signal peptide" evidence="7">
    <location>
        <begin position="1"/>
        <end position="29"/>
    </location>
</feature>
<dbReference type="Gene3D" id="2.20.200.10">
    <property type="entry name" value="Outer membrane efflux proteins (OEP)"/>
    <property type="match status" value="1"/>
</dbReference>
<evidence type="ECO:0000256" key="2">
    <source>
        <dbReference type="ARBA" id="ARBA00022452"/>
    </source>
</evidence>
<keyword evidence="6 7" id="KW-0449">Lipoprotein</keyword>
<dbReference type="InterPro" id="IPR010131">
    <property type="entry name" value="MdtP/NodT-like"/>
</dbReference>
<proteinExistence type="inferred from homology"/>
<evidence type="ECO:0000256" key="1">
    <source>
        <dbReference type="ARBA" id="ARBA00007613"/>
    </source>
</evidence>
<evidence type="ECO:0000256" key="3">
    <source>
        <dbReference type="ARBA" id="ARBA00022692"/>
    </source>
</evidence>
<keyword evidence="2 7" id="KW-1134">Transmembrane beta strand</keyword>
<dbReference type="RefSeq" id="WP_090538735.1">
    <property type="nucleotide sequence ID" value="NZ_FOYD01000005.1"/>
</dbReference>
<accession>A0A1I6BNH8</accession>
<dbReference type="GO" id="GO:0015562">
    <property type="term" value="F:efflux transmembrane transporter activity"/>
    <property type="evidence" value="ECO:0007669"/>
    <property type="project" value="InterPro"/>
</dbReference>
<comment type="subcellular location">
    <subcellularLocation>
        <location evidence="7">Cell outer membrane</location>
        <topology evidence="7">Lipid-anchor</topology>
    </subcellularLocation>
</comment>
<organism evidence="9 10">
    <name type="scientific">Halopseudomonas formosensis</name>
    <dbReference type="NCBI Taxonomy" id="1002526"/>
    <lineage>
        <taxon>Bacteria</taxon>
        <taxon>Pseudomonadati</taxon>
        <taxon>Pseudomonadota</taxon>
        <taxon>Gammaproteobacteria</taxon>
        <taxon>Pseudomonadales</taxon>
        <taxon>Pseudomonadaceae</taxon>
        <taxon>Halopseudomonas</taxon>
    </lineage>
</organism>
<dbReference type="SUPFAM" id="SSF56954">
    <property type="entry name" value="Outer membrane efflux proteins (OEP)"/>
    <property type="match status" value="1"/>
</dbReference>